<dbReference type="Gene3D" id="3.40.462.10">
    <property type="entry name" value="FAD-linked oxidases, C-terminal domain"/>
    <property type="match status" value="1"/>
</dbReference>
<evidence type="ECO:0000256" key="1">
    <source>
        <dbReference type="ARBA" id="ARBA00001974"/>
    </source>
</evidence>
<name>A0A1H0MJX0_9GAMM</name>
<keyword evidence="3" id="KW-0274">FAD</keyword>
<feature type="domain" description="FAD-binding PCMH-type" evidence="5">
    <location>
        <begin position="48"/>
        <end position="240"/>
    </location>
</feature>
<dbReference type="RefSeq" id="WP_089680715.1">
    <property type="nucleotide sequence ID" value="NZ_FNIV01000012.1"/>
</dbReference>
<dbReference type="GO" id="GO:0071949">
    <property type="term" value="F:FAD binding"/>
    <property type="evidence" value="ECO:0007669"/>
    <property type="project" value="InterPro"/>
</dbReference>
<comment type="cofactor">
    <cofactor evidence="1">
        <name>FAD</name>
        <dbReference type="ChEBI" id="CHEBI:57692"/>
    </cofactor>
</comment>
<keyword evidence="4" id="KW-0560">Oxidoreductase</keyword>
<dbReference type="PANTHER" id="PTHR11748">
    <property type="entry name" value="D-LACTATE DEHYDROGENASE"/>
    <property type="match status" value="1"/>
</dbReference>
<organism evidence="6 7">
    <name type="scientific">Halomonas shengliensis</name>
    <dbReference type="NCBI Taxonomy" id="419597"/>
    <lineage>
        <taxon>Bacteria</taxon>
        <taxon>Pseudomonadati</taxon>
        <taxon>Pseudomonadota</taxon>
        <taxon>Gammaproteobacteria</taxon>
        <taxon>Oceanospirillales</taxon>
        <taxon>Halomonadaceae</taxon>
        <taxon>Halomonas</taxon>
    </lineage>
</organism>
<dbReference type="SUPFAM" id="SSF55103">
    <property type="entry name" value="FAD-linked oxidases, C-terminal domain"/>
    <property type="match status" value="1"/>
</dbReference>
<accession>A0A1H0MJX0</accession>
<dbReference type="GO" id="GO:1903457">
    <property type="term" value="P:lactate catabolic process"/>
    <property type="evidence" value="ECO:0007669"/>
    <property type="project" value="TreeGrafter"/>
</dbReference>
<dbReference type="InterPro" id="IPR004113">
    <property type="entry name" value="FAD-bd_oxidored_4_C"/>
</dbReference>
<dbReference type="STRING" id="419597.SAMN04487957_11268"/>
<keyword evidence="7" id="KW-1185">Reference proteome</keyword>
<dbReference type="PROSITE" id="PS51387">
    <property type="entry name" value="FAD_PCMH"/>
    <property type="match status" value="1"/>
</dbReference>
<dbReference type="Gene3D" id="3.30.43.10">
    <property type="entry name" value="Uridine Diphospho-n-acetylenolpyruvylglucosamine Reductase, domain 2"/>
    <property type="match status" value="1"/>
</dbReference>
<keyword evidence="2" id="KW-0285">Flavoprotein</keyword>
<dbReference type="SUPFAM" id="SSF56176">
    <property type="entry name" value="FAD-binding/transporter-associated domain-like"/>
    <property type="match status" value="1"/>
</dbReference>
<dbReference type="InterPro" id="IPR016170">
    <property type="entry name" value="Cytok_DH_C_sf"/>
</dbReference>
<proteinExistence type="predicted"/>
<dbReference type="Pfam" id="PF01565">
    <property type="entry name" value="FAD_binding_4"/>
    <property type="match status" value="1"/>
</dbReference>
<sequence>MSTTPRILPKGVSEADFDAALARFREILGADGVLTESDQLAPYTKIMMAGDDADYIPSAALLPTTTEQVQGIVRTCNEYKVPIWTISTGKNLGYGSAAPGETGQVMLDMHRMNRILDVDPDVCTALLEPGVTYQQLYDHIQEKGYKLWLDPPAPSAIAGPVGNTLDRGVGYTPYGEHFMFQCGMEVVLANGEVVRTGMGGIENSSSWQVFKWGYGPYIDGLFTQSNYGIVTKMGLWLMPEPPAYRPFIIQYQDPEDIEEIVDVLRPLRIAQIIPNAVVIVHTLWDAGTHVVRKDYYDGSDSIPREAIERIKADEGIGEWNVYAALYGTPEQIEVNWKIVEQAFGASGKAKIMYGEEAEQRGGGFEYRSALMKGDMNLQEFGLYNWRGGGGSMWFAPVSQAKGSETKDQTELAQQILGKYGFDYVAEYIVGWRDMHHVIDLLYNRQDPEETQRAHDCFAELIDEFAKRGYGLYRTNTEFMEQVAGTFGEPLREVHKTLKNALDPNGILSPGKSGIRQ</sequence>
<evidence type="ECO:0000313" key="7">
    <source>
        <dbReference type="Proteomes" id="UP000199075"/>
    </source>
</evidence>
<dbReference type="InterPro" id="IPR016164">
    <property type="entry name" value="FAD-linked_Oxase-like_C"/>
</dbReference>
<dbReference type="InterPro" id="IPR016166">
    <property type="entry name" value="FAD-bd_PCMH"/>
</dbReference>
<dbReference type="Gene3D" id="1.10.45.10">
    <property type="entry name" value="Vanillyl-alcohol Oxidase, Chain A, domain 4"/>
    <property type="match status" value="1"/>
</dbReference>
<dbReference type="GO" id="GO:0004458">
    <property type="term" value="F:D-lactate dehydrogenase (cytochrome) activity"/>
    <property type="evidence" value="ECO:0007669"/>
    <property type="project" value="TreeGrafter"/>
</dbReference>
<dbReference type="InterPro" id="IPR006094">
    <property type="entry name" value="Oxid_FAD_bind_N"/>
</dbReference>
<dbReference type="AlphaFoldDB" id="A0A1H0MJX0"/>
<dbReference type="Proteomes" id="UP000199075">
    <property type="component" value="Unassembled WGS sequence"/>
</dbReference>
<evidence type="ECO:0000313" key="6">
    <source>
        <dbReference type="EMBL" id="SDO80615.1"/>
    </source>
</evidence>
<dbReference type="Pfam" id="PF02913">
    <property type="entry name" value="FAD-oxidase_C"/>
    <property type="match status" value="1"/>
</dbReference>
<evidence type="ECO:0000256" key="2">
    <source>
        <dbReference type="ARBA" id="ARBA00022630"/>
    </source>
</evidence>
<evidence type="ECO:0000256" key="4">
    <source>
        <dbReference type="ARBA" id="ARBA00023002"/>
    </source>
</evidence>
<dbReference type="InterPro" id="IPR016171">
    <property type="entry name" value="Vanillyl_alc_oxidase_C-sub2"/>
</dbReference>
<dbReference type="PANTHER" id="PTHR11748:SF114">
    <property type="entry name" value="ARYL-ALCOHOL OXIDASE VANILLYL-ALCOHOL OXIDASE (AFU_ORTHOLOGUE AFUA_3G09500)-RELATED"/>
    <property type="match status" value="1"/>
</dbReference>
<dbReference type="GO" id="GO:0008720">
    <property type="term" value="F:D-lactate dehydrogenase (NAD+) activity"/>
    <property type="evidence" value="ECO:0007669"/>
    <property type="project" value="TreeGrafter"/>
</dbReference>
<dbReference type="EMBL" id="FNIV01000012">
    <property type="protein sequence ID" value="SDO80615.1"/>
    <property type="molecule type" value="Genomic_DNA"/>
</dbReference>
<gene>
    <name evidence="6" type="ORF">SAMN04487957_11268</name>
</gene>
<dbReference type="OrthoDB" id="9811557at2"/>
<evidence type="ECO:0000256" key="3">
    <source>
        <dbReference type="ARBA" id="ARBA00022827"/>
    </source>
</evidence>
<dbReference type="InterPro" id="IPR016169">
    <property type="entry name" value="FAD-bd_PCMH_sub2"/>
</dbReference>
<dbReference type="InterPro" id="IPR016167">
    <property type="entry name" value="FAD-bd_PCMH_sub1"/>
</dbReference>
<evidence type="ECO:0000259" key="5">
    <source>
        <dbReference type="PROSITE" id="PS51387"/>
    </source>
</evidence>
<reference evidence="7" key="1">
    <citation type="submission" date="2016-10" db="EMBL/GenBank/DDBJ databases">
        <authorList>
            <person name="Varghese N."/>
            <person name="Submissions S."/>
        </authorList>
    </citation>
    <scope>NUCLEOTIDE SEQUENCE [LARGE SCALE GENOMIC DNA]</scope>
    <source>
        <strain evidence="7">CGMCC 1.6444</strain>
    </source>
</reference>
<dbReference type="Gene3D" id="3.30.465.10">
    <property type="match status" value="1"/>
</dbReference>
<protein>
    <submittedName>
        <fullName evidence="6">4-cresol dehydrogenase (Hydroxylating)</fullName>
    </submittedName>
</protein>
<dbReference type="InterPro" id="IPR036318">
    <property type="entry name" value="FAD-bd_PCMH-like_sf"/>
</dbReference>